<accession>A8ZZ20</accession>
<dbReference type="STRING" id="96561.Dole_2990"/>
<dbReference type="EMBL" id="CP000859">
    <property type="protein sequence ID" value="ABW68793.1"/>
    <property type="molecule type" value="Genomic_DNA"/>
</dbReference>
<dbReference type="OrthoDB" id="8527479at2"/>
<dbReference type="AlphaFoldDB" id="A8ZZ20"/>
<evidence type="ECO:0000313" key="2">
    <source>
        <dbReference type="Proteomes" id="UP000008561"/>
    </source>
</evidence>
<gene>
    <name evidence="1" type="ordered locus">Dole_2990</name>
</gene>
<proteinExistence type="predicted"/>
<dbReference type="InterPro" id="IPR010152">
    <property type="entry name" value="CRISPR-assoc_prot_Cas2_sub"/>
</dbReference>
<reference evidence="1 2" key="1">
    <citation type="submission" date="2007-10" db="EMBL/GenBank/DDBJ databases">
        <title>Complete sequence of Desulfococcus oleovorans Hxd3.</title>
        <authorList>
            <consortium name="US DOE Joint Genome Institute"/>
            <person name="Copeland A."/>
            <person name="Lucas S."/>
            <person name="Lapidus A."/>
            <person name="Barry K."/>
            <person name="Glavina del Rio T."/>
            <person name="Dalin E."/>
            <person name="Tice H."/>
            <person name="Pitluck S."/>
            <person name="Kiss H."/>
            <person name="Brettin T."/>
            <person name="Bruce D."/>
            <person name="Detter J.C."/>
            <person name="Han C."/>
            <person name="Schmutz J."/>
            <person name="Larimer F."/>
            <person name="Land M."/>
            <person name="Hauser L."/>
            <person name="Kyrpides N."/>
            <person name="Kim E."/>
            <person name="Wawrik B."/>
            <person name="Richardson P."/>
        </authorList>
    </citation>
    <scope>NUCLEOTIDE SEQUENCE [LARGE SCALE GENOMIC DNA]</scope>
    <source>
        <strain evidence="2">DSM 6200 / JCM 39069 / Hxd3</strain>
    </source>
</reference>
<organism evidence="1 2">
    <name type="scientific">Desulfosudis oleivorans (strain DSM 6200 / JCM 39069 / Hxd3)</name>
    <name type="common">Desulfococcus oleovorans</name>
    <dbReference type="NCBI Taxonomy" id="96561"/>
    <lineage>
        <taxon>Bacteria</taxon>
        <taxon>Pseudomonadati</taxon>
        <taxon>Thermodesulfobacteriota</taxon>
        <taxon>Desulfobacteria</taxon>
        <taxon>Desulfobacterales</taxon>
        <taxon>Desulfosudaceae</taxon>
        <taxon>Desulfosudis</taxon>
    </lineage>
</organism>
<dbReference type="Pfam" id="PF09707">
    <property type="entry name" value="Cas_Cas2CT1978"/>
    <property type="match status" value="1"/>
</dbReference>
<dbReference type="eggNOG" id="COG0847">
    <property type="taxonomic scope" value="Bacteria"/>
</dbReference>
<dbReference type="NCBIfam" id="TIGR01873">
    <property type="entry name" value="cas_CT1978"/>
    <property type="match status" value="1"/>
</dbReference>
<dbReference type="RefSeq" id="WP_012176404.1">
    <property type="nucleotide sequence ID" value="NC_009943.1"/>
</dbReference>
<sequence length="105" mass="11764">MSMLVVVTEAVPPRLRGRLAVWLLEIRAGVYVGNVSRRIREMIWEQIAALAEDGNVAMAWATPNESGFDFQTYGKNRRIPINYDGLRLVSFLPPDQGTNETTTAL</sequence>
<dbReference type="Proteomes" id="UP000008561">
    <property type="component" value="Chromosome"/>
</dbReference>
<keyword evidence="2" id="KW-1185">Reference proteome</keyword>
<protein>
    <submittedName>
        <fullName evidence="1">CRISPR-associated protein Cas2</fullName>
    </submittedName>
</protein>
<name>A8ZZ20_DESOH</name>
<dbReference type="HOGENOM" id="CLU_151313_1_0_7"/>
<evidence type="ECO:0000313" key="1">
    <source>
        <dbReference type="EMBL" id="ABW68793.1"/>
    </source>
</evidence>
<dbReference type="KEGG" id="dol:Dole_2990"/>
<dbReference type="Gene3D" id="3.30.70.240">
    <property type="match status" value="1"/>
</dbReference>